<accession>A0ABR1R364</accession>
<keyword evidence="2" id="KW-1185">Reference proteome</keyword>
<evidence type="ECO:0000313" key="2">
    <source>
        <dbReference type="Proteomes" id="UP001396898"/>
    </source>
</evidence>
<sequence length="402" mass="45942">MKDPKDPIIAEKQRKHFQNKTTPPLRRTLFDSILRAKVQFEEELEDVGFNSGDAHDMTPAIRAYVMRPASHCRIPMKEVVCFADDSSYDYATVEVGTKTYLLAYSSKVMKEKCPSWRHQSVKRKKNAAKADHLRHKFTERDFKAFKLILGVAHGHAPDLSAMPLAKMHDLTIVSIKLGALNMMEDWARNFLSQLKMQFEDGKAADHHASLSTVGWPCTLRLSVEFSHREMFTVASRHFVRKCRLVRAKTSYWTFGSLSWEGTEFEMNTKDLFACIMLNHLKKREEVITAIRSLMDEKKESFGWKGTTKSFRMAANRLRNHPSEFRKRAVVAAMCRGELTGDLYTDASVDDIIAWIRDLTPKSSGTSKSSDTVAEARMVLEQVATDVDTMVQRLVDEMVFPFG</sequence>
<proteinExistence type="predicted"/>
<evidence type="ECO:0000313" key="1">
    <source>
        <dbReference type="EMBL" id="KAK7998577.1"/>
    </source>
</evidence>
<organism evidence="1 2">
    <name type="scientific">Apiospora marii</name>
    <dbReference type="NCBI Taxonomy" id="335849"/>
    <lineage>
        <taxon>Eukaryota</taxon>
        <taxon>Fungi</taxon>
        <taxon>Dikarya</taxon>
        <taxon>Ascomycota</taxon>
        <taxon>Pezizomycotina</taxon>
        <taxon>Sordariomycetes</taxon>
        <taxon>Xylariomycetidae</taxon>
        <taxon>Amphisphaeriales</taxon>
        <taxon>Apiosporaceae</taxon>
        <taxon>Apiospora</taxon>
    </lineage>
</organism>
<evidence type="ECO:0008006" key="3">
    <source>
        <dbReference type="Google" id="ProtNLM"/>
    </source>
</evidence>
<name>A0ABR1R364_9PEZI</name>
<reference evidence="1 2" key="1">
    <citation type="submission" date="2023-01" db="EMBL/GenBank/DDBJ databases">
        <title>Analysis of 21 Apiospora genomes using comparative genomics revels a genus with tremendous synthesis potential of carbohydrate active enzymes and secondary metabolites.</title>
        <authorList>
            <person name="Sorensen T."/>
        </authorList>
    </citation>
    <scope>NUCLEOTIDE SEQUENCE [LARGE SCALE GENOMIC DNA]</scope>
    <source>
        <strain evidence="1 2">CBS 20057</strain>
    </source>
</reference>
<dbReference type="EMBL" id="JAQQWI010000021">
    <property type="protein sequence ID" value="KAK7998577.1"/>
    <property type="molecule type" value="Genomic_DNA"/>
</dbReference>
<protein>
    <recommendedName>
        <fullName evidence="3">BTB domain-containing protein</fullName>
    </recommendedName>
</protein>
<comment type="caution">
    <text evidence="1">The sequence shown here is derived from an EMBL/GenBank/DDBJ whole genome shotgun (WGS) entry which is preliminary data.</text>
</comment>
<dbReference type="Proteomes" id="UP001396898">
    <property type="component" value="Unassembled WGS sequence"/>
</dbReference>
<gene>
    <name evidence="1" type="ORF">PG991_015056</name>
</gene>